<name>A0A819PVC8_9BILA</name>
<organism evidence="2 3">
    <name type="scientific">Rotaria magnacalcarata</name>
    <dbReference type="NCBI Taxonomy" id="392030"/>
    <lineage>
        <taxon>Eukaryota</taxon>
        <taxon>Metazoa</taxon>
        <taxon>Spiralia</taxon>
        <taxon>Gnathifera</taxon>
        <taxon>Rotifera</taxon>
        <taxon>Eurotatoria</taxon>
        <taxon>Bdelloidea</taxon>
        <taxon>Philodinida</taxon>
        <taxon>Philodinidae</taxon>
        <taxon>Rotaria</taxon>
    </lineage>
</organism>
<feature type="region of interest" description="Disordered" evidence="1">
    <location>
        <begin position="124"/>
        <end position="159"/>
    </location>
</feature>
<dbReference type="Proteomes" id="UP000663866">
    <property type="component" value="Unassembled WGS sequence"/>
</dbReference>
<feature type="compositionally biased region" description="Polar residues" evidence="1">
    <location>
        <begin position="241"/>
        <end position="252"/>
    </location>
</feature>
<feature type="compositionally biased region" description="Acidic residues" evidence="1">
    <location>
        <begin position="320"/>
        <end position="334"/>
    </location>
</feature>
<feature type="region of interest" description="Disordered" evidence="1">
    <location>
        <begin position="46"/>
        <end position="72"/>
    </location>
</feature>
<feature type="region of interest" description="Disordered" evidence="1">
    <location>
        <begin position="241"/>
        <end position="275"/>
    </location>
</feature>
<feature type="region of interest" description="Disordered" evidence="1">
    <location>
        <begin position="189"/>
        <end position="221"/>
    </location>
</feature>
<protein>
    <submittedName>
        <fullName evidence="2">Uncharacterized protein</fullName>
    </submittedName>
</protein>
<feature type="compositionally biased region" description="Basic residues" evidence="1">
    <location>
        <begin position="392"/>
        <end position="403"/>
    </location>
</feature>
<feature type="compositionally biased region" description="Low complexity" evidence="1">
    <location>
        <begin position="202"/>
        <end position="211"/>
    </location>
</feature>
<feature type="region of interest" description="Disordered" evidence="1">
    <location>
        <begin position="313"/>
        <end position="357"/>
    </location>
</feature>
<sequence>MSTDKQHILNDLNLKESFYSTPIMFSRDSSMETLSSFNVNFHSHNSTYTSEHSTNPSGILSPSDIPDSPPRGLDDDIDTIEQQKTFIQPLNITRSTGSTIIERSDNYIYDDNDVDSIRNYAISPPRISYDDDDDDNDSIRSSLSSLTLPPPPSSSSSSAVVAANNTILSSINDLRNIKHNLSIINEESLHEHNEHPKSSFNTTDTTITTTTTDEDEDDEDQKGKRLLFELIRQRLPHHHVSLTSASDSSSKINDIDCQDKPKGTSSSSSSSINDQGEHVTEYIDDDDDDHYDKKAGEALLRNLIAQVLPSFNPRYLNGGGDDDDDDDHEDEDEVISNPRRPSPISQTYSSSNASSVRSVDIEIEINKKSEKNLCIRSNKNHITDIIQQEKMHSKRTYIHRPVHQTKSSELRRLQTHSRR</sequence>
<feature type="compositionally biased region" description="Low complexity" evidence="1">
    <location>
        <begin position="56"/>
        <end position="66"/>
    </location>
</feature>
<evidence type="ECO:0000256" key="1">
    <source>
        <dbReference type="SAM" id="MobiDB-lite"/>
    </source>
</evidence>
<accession>A0A819PVC8</accession>
<reference evidence="2" key="1">
    <citation type="submission" date="2021-02" db="EMBL/GenBank/DDBJ databases">
        <authorList>
            <person name="Nowell W R."/>
        </authorList>
    </citation>
    <scope>NUCLEOTIDE SEQUENCE</scope>
</reference>
<keyword evidence="3" id="KW-1185">Reference proteome</keyword>
<dbReference type="AlphaFoldDB" id="A0A819PVC8"/>
<dbReference type="EMBL" id="CAJOBG010002637">
    <property type="protein sequence ID" value="CAF4019288.1"/>
    <property type="molecule type" value="Genomic_DNA"/>
</dbReference>
<evidence type="ECO:0000313" key="3">
    <source>
        <dbReference type="Proteomes" id="UP000663866"/>
    </source>
</evidence>
<feature type="region of interest" description="Disordered" evidence="1">
    <location>
        <begin position="390"/>
        <end position="419"/>
    </location>
</feature>
<gene>
    <name evidence="2" type="ORF">OVN521_LOCUS16098</name>
</gene>
<proteinExistence type="predicted"/>
<evidence type="ECO:0000313" key="2">
    <source>
        <dbReference type="EMBL" id="CAF4019288.1"/>
    </source>
</evidence>
<feature type="compositionally biased region" description="Basic and acidic residues" evidence="1">
    <location>
        <begin position="253"/>
        <end position="262"/>
    </location>
</feature>
<comment type="caution">
    <text evidence="2">The sequence shown here is derived from an EMBL/GenBank/DDBJ whole genome shotgun (WGS) entry which is preliminary data.</text>
</comment>